<dbReference type="Proteomes" id="UP000187429">
    <property type="component" value="Unassembled WGS sequence"/>
</dbReference>
<gene>
    <name evidence="1" type="ORF">AYI69_g6148</name>
</gene>
<comment type="caution">
    <text evidence="1">The sequence shown here is derived from an EMBL/GenBank/DDBJ whole genome shotgun (WGS) entry which is preliminary data.</text>
</comment>
<sequence length="92" mass="10229">MERSEFRQVQSTSECITLLEPRYTFCEAIGESLNSSFRLGHSIRVEHFLNRSDPNGLRSTRTADGYPNTENTLFKAIIAAFVVVDSIASATG</sequence>
<name>A0A1R1Y120_9FUNG</name>
<accession>A0A1R1Y120</accession>
<protein>
    <submittedName>
        <fullName evidence="1">Uncharacterized protein</fullName>
    </submittedName>
</protein>
<dbReference type="AlphaFoldDB" id="A0A1R1Y120"/>
<keyword evidence="2" id="KW-1185">Reference proteome</keyword>
<evidence type="ECO:0000313" key="2">
    <source>
        <dbReference type="Proteomes" id="UP000187429"/>
    </source>
</evidence>
<evidence type="ECO:0000313" key="1">
    <source>
        <dbReference type="EMBL" id="OMJ20603.1"/>
    </source>
</evidence>
<organism evidence="1 2">
    <name type="scientific">Smittium culicis</name>
    <dbReference type="NCBI Taxonomy" id="133412"/>
    <lineage>
        <taxon>Eukaryota</taxon>
        <taxon>Fungi</taxon>
        <taxon>Fungi incertae sedis</taxon>
        <taxon>Zoopagomycota</taxon>
        <taxon>Kickxellomycotina</taxon>
        <taxon>Harpellomycetes</taxon>
        <taxon>Harpellales</taxon>
        <taxon>Legeriomycetaceae</taxon>
        <taxon>Smittium</taxon>
    </lineage>
</organism>
<proteinExistence type="predicted"/>
<dbReference type="EMBL" id="LSSM01002712">
    <property type="protein sequence ID" value="OMJ20603.1"/>
    <property type="molecule type" value="Genomic_DNA"/>
</dbReference>
<reference evidence="2" key="1">
    <citation type="submission" date="2017-01" db="EMBL/GenBank/DDBJ databases">
        <authorList>
            <person name="Wang Y."/>
            <person name="White M."/>
            <person name="Kvist S."/>
            <person name="Moncalvo J.-M."/>
        </authorList>
    </citation>
    <scope>NUCLEOTIDE SEQUENCE [LARGE SCALE GENOMIC DNA]</scope>
    <source>
        <strain evidence="2">ID-206-W2</strain>
    </source>
</reference>